<dbReference type="Pfam" id="PF12680">
    <property type="entry name" value="SnoaL_2"/>
    <property type="match status" value="1"/>
</dbReference>
<keyword evidence="3" id="KW-1185">Reference proteome</keyword>
<gene>
    <name evidence="2" type="ORF">J2I46_26940</name>
</gene>
<name>A0ABS3JQH4_9BACT</name>
<protein>
    <submittedName>
        <fullName evidence="2">Nuclear transport factor 2 family protein</fullName>
    </submittedName>
</protein>
<dbReference type="InterPro" id="IPR037401">
    <property type="entry name" value="SnoaL-like"/>
</dbReference>
<dbReference type="Proteomes" id="UP000664628">
    <property type="component" value="Unassembled WGS sequence"/>
</dbReference>
<organism evidence="2 3">
    <name type="scientific">Fibrella forsythiae</name>
    <dbReference type="NCBI Taxonomy" id="2817061"/>
    <lineage>
        <taxon>Bacteria</taxon>
        <taxon>Pseudomonadati</taxon>
        <taxon>Bacteroidota</taxon>
        <taxon>Cytophagia</taxon>
        <taxon>Cytophagales</taxon>
        <taxon>Spirosomataceae</taxon>
        <taxon>Fibrella</taxon>
    </lineage>
</organism>
<reference evidence="2 3" key="1">
    <citation type="submission" date="2021-03" db="EMBL/GenBank/DDBJ databases">
        <title>Fibrella sp. HMF5405 genome sequencing and assembly.</title>
        <authorList>
            <person name="Kang H."/>
            <person name="Kim H."/>
            <person name="Bae S."/>
            <person name="Joh K."/>
        </authorList>
    </citation>
    <scope>NUCLEOTIDE SEQUENCE [LARGE SCALE GENOMIC DNA]</scope>
    <source>
        <strain evidence="2 3">HMF5405</strain>
    </source>
</reference>
<evidence type="ECO:0000259" key="1">
    <source>
        <dbReference type="Pfam" id="PF12680"/>
    </source>
</evidence>
<feature type="domain" description="SnoaL-like" evidence="1">
    <location>
        <begin position="12"/>
        <end position="122"/>
    </location>
</feature>
<dbReference type="RefSeq" id="WP_207332196.1">
    <property type="nucleotide sequence ID" value="NZ_JAFMYW010000010.1"/>
</dbReference>
<dbReference type="InterPro" id="IPR032710">
    <property type="entry name" value="NTF2-like_dom_sf"/>
</dbReference>
<dbReference type="Gene3D" id="3.10.450.50">
    <property type="match status" value="1"/>
</dbReference>
<dbReference type="SUPFAM" id="SSF54427">
    <property type="entry name" value="NTF2-like"/>
    <property type="match status" value="1"/>
</dbReference>
<sequence length="128" mass="14215">MTGIEEANVQTVVAYVDAYNRKDIEGMMACLAEDVIFEHLTNGHPTMTLAGKTAFREQAEKAAQLFAKREQTLLDRTVADDVISVKIDYTATLAVDFNDMTAGETISMESHSVFVLQDRLISKLIDIQ</sequence>
<dbReference type="EMBL" id="JAFMYW010000010">
    <property type="protein sequence ID" value="MBO0952248.1"/>
    <property type="molecule type" value="Genomic_DNA"/>
</dbReference>
<comment type="caution">
    <text evidence="2">The sequence shown here is derived from an EMBL/GenBank/DDBJ whole genome shotgun (WGS) entry which is preliminary data.</text>
</comment>
<accession>A0ABS3JQH4</accession>
<proteinExistence type="predicted"/>
<evidence type="ECO:0000313" key="2">
    <source>
        <dbReference type="EMBL" id="MBO0952248.1"/>
    </source>
</evidence>
<evidence type="ECO:0000313" key="3">
    <source>
        <dbReference type="Proteomes" id="UP000664628"/>
    </source>
</evidence>